<organism evidence="1 2">
    <name type="scientific">Deinococcus indicus</name>
    <dbReference type="NCBI Taxonomy" id="223556"/>
    <lineage>
        <taxon>Bacteria</taxon>
        <taxon>Thermotogati</taxon>
        <taxon>Deinococcota</taxon>
        <taxon>Deinococci</taxon>
        <taxon>Deinococcales</taxon>
        <taxon>Deinococcaceae</taxon>
        <taxon>Deinococcus</taxon>
    </lineage>
</organism>
<dbReference type="Pfam" id="PF09390">
    <property type="entry name" value="DUF1999"/>
    <property type="match status" value="1"/>
</dbReference>
<gene>
    <name evidence="1" type="ORF">CBQ26_03720</name>
</gene>
<dbReference type="Gene3D" id="3.40.630.30">
    <property type="match status" value="1"/>
</dbReference>
<dbReference type="InterPro" id="IPR018987">
    <property type="entry name" value="DUF1999"/>
</dbReference>
<evidence type="ECO:0000313" key="2">
    <source>
        <dbReference type="Proteomes" id="UP000197208"/>
    </source>
</evidence>
<protein>
    <submittedName>
        <fullName evidence="1">GNAT family acetyltransferase</fullName>
    </submittedName>
</protein>
<dbReference type="InterPro" id="IPR016181">
    <property type="entry name" value="Acyl_CoA_acyltransferase"/>
</dbReference>
<name>A0A246BP13_9DEIO</name>
<dbReference type="AlphaFoldDB" id="A0A246BP13"/>
<dbReference type="Proteomes" id="UP000197208">
    <property type="component" value="Unassembled WGS sequence"/>
</dbReference>
<dbReference type="EMBL" id="NHMK01000009">
    <property type="protein sequence ID" value="OWL97416.1"/>
    <property type="molecule type" value="Genomic_DNA"/>
</dbReference>
<sequence>MRYRTFTEADYPAMQALDLRLQRHHDPAFDTLPERERDGRTHTSLPALKFYERSEHSFAAEQDDTLMGFILAQSVWQGDRPLVLVRTVTVAPDAPDGTHEGLLHAAVKSAYDTAVYELHFTLTPELQAAALAESAVVTGQSAVCHLGTRADTAPGTRLRTGPQGA</sequence>
<dbReference type="GO" id="GO:0016740">
    <property type="term" value="F:transferase activity"/>
    <property type="evidence" value="ECO:0007669"/>
    <property type="project" value="UniProtKB-KW"/>
</dbReference>
<evidence type="ECO:0000313" key="1">
    <source>
        <dbReference type="EMBL" id="OWL97416.1"/>
    </source>
</evidence>
<keyword evidence="1" id="KW-0808">Transferase</keyword>
<dbReference type="RefSeq" id="WP_088247239.1">
    <property type="nucleotide sequence ID" value="NZ_BNAM01000011.1"/>
</dbReference>
<dbReference type="SUPFAM" id="SSF55729">
    <property type="entry name" value="Acyl-CoA N-acyltransferases (Nat)"/>
    <property type="match status" value="1"/>
</dbReference>
<proteinExistence type="predicted"/>
<dbReference type="OrthoDB" id="66481at2"/>
<reference evidence="1 2" key="1">
    <citation type="submission" date="2017-05" db="EMBL/GenBank/DDBJ databases">
        <title>De novo genome assembly of Deniococcus indicus strain DR1.</title>
        <authorList>
            <person name="Chauhan D."/>
            <person name="Yennamalli R.M."/>
            <person name="Priyadarshini R."/>
        </authorList>
    </citation>
    <scope>NUCLEOTIDE SEQUENCE [LARGE SCALE GENOMIC DNA]</scope>
    <source>
        <strain evidence="1 2">DR1</strain>
    </source>
</reference>
<accession>A0A246BP13</accession>
<keyword evidence="2" id="KW-1185">Reference proteome</keyword>
<comment type="caution">
    <text evidence="1">The sequence shown here is derived from an EMBL/GenBank/DDBJ whole genome shotgun (WGS) entry which is preliminary data.</text>
</comment>